<dbReference type="Pfam" id="PF07927">
    <property type="entry name" value="HicA_toxin"/>
    <property type="match status" value="1"/>
</dbReference>
<protein>
    <recommendedName>
        <fullName evidence="10">Addiction module toxin, HicA family</fullName>
    </recommendedName>
</protein>
<accession>A0A1G2JNM9</accession>
<evidence type="ECO:0000256" key="6">
    <source>
        <dbReference type="ARBA" id="ARBA00022884"/>
    </source>
</evidence>
<reference evidence="8 9" key="1">
    <citation type="journal article" date="2016" name="Nat. Commun.">
        <title>Thousands of microbial genomes shed light on interconnected biogeochemical processes in an aquifer system.</title>
        <authorList>
            <person name="Anantharaman K."/>
            <person name="Brown C.T."/>
            <person name="Hug L.A."/>
            <person name="Sharon I."/>
            <person name="Castelle C.J."/>
            <person name="Probst A.J."/>
            <person name="Thomas B.C."/>
            <person name="Singh A."/>
            <person name="Wilkins M.J."/>
            <person name="Karaoz U."/>
            <person name="Brodie E.L."/>
            <person name="Williams K.H."/>
            <person name="Hubbard S.S."/>
            <person name="Banfield J.F."/>
        </authorList>
    </citation>
    <scope>NUCLEOTIDE SEQUENCE [LARGE SCALE GENOMIC DNA]</scope>
</reference>
<dbReference type="GO" id="GO:0016787">
    <property type="term" value="F:hydrolase activity"/>
    <property type="evidence" value="ECO:0007669"/>
    <property type="project" value="UniProtKB-KW"/>
</dbReference>
<evidence type="ECO:0000256" key="3">
    <source>
        <dbReference type="ARBA" id="ARBA00022722"/>
    </source>
</evidence>
<dbReference type="Proteomes" id="UP000178935">
    <property type="component" value="Unassembled WGS sequence"/>
</dbReference>
<evidence type="ECO:0000256" key="7">
    <source>
        <dbReference type="ARBA" id="ARBA00023016"/>
    </source>
</evidence>
<proteinExistence type="inferred from homology"/>
<dbReference type="SUPFAM" id="SSF54786">
    <property type="entry name" value="YcfA/nrd intein domain"/>
    <property type="match status" value="1"/>
</dbReference>
<keyword evidence="4" id="KW-0255">Endonuclease</keyword>
<comment type="caution">
    <text evidence="8">The sequence shown here is derived from an EMBL/GenBank/DDBJ whole genome shotgun (WGS) entry which is preliminary data.</text>
</comment>
<evidence type="ECO:0000313" key="8">
    <source>
        <dbReference type="EMBL" id="OGZ88563.1"/>
    </source>
</evidence>
<evidence type="ECO:0000313" key="9">
    <source>
        <dbReference type="Proteomes" id="UP000178935"/>
    </source>
</evidence>
<keyword evidence="2" id="KW-1277">Toxin-antitoxin system</keyword>
<evidence type="ECO:0008006" key="10">
    <source>
        <dbReference type="Google" id="ProtNLM"/>
    </source>
</evidence>
<evidence type="ECO:0000256" key="4">
    <source>
        <dbReference type="ARBA" id="ARBA00022759"/>
    </source>
</evidence>
<keyword evidence="7" id="KW-0346">Stress response</keyword>
<keyword evidence="5" id="KW-0378">Hydrolase</keyword>
<dbReference type="InterPro" id="IPR038570">
    <property type="entry name" value="HicA_sf"/>
</dbReference>
<sequence length="76" mass="9308">MPRIIPINWKRFEKFVLFVGCVFEREKGDHRIYSRKDLPRPIVFPRDNELPIFIIRNNLRVLKISPEEYIDILKRI</sequence>
<gene>
    <name evidence="8" type="ORF">A2561_04665</name>
</gene>
<keyword evidence="3" id="KW-0540">Nuclease</keyword>
<dbReference type="Gene3D" id="3.30.920.30">
    <property type="entry name" value="Hypothetical protein"/>
    <property type="match status" value="1"/>
</dbReference>
<evidence type="ECO:0000256" key="5">
    <source>
        <dbReference type="ARBA" id="ARBA00022801"/>
    </source>
</evidence>
<dbReference type="GO" id="GO:0004519">
    <property type="term" value="F:endonuclease activity"/>
    <property type="evidence" value="ECO:0007669"/>
    <property type="project" value="UniProtKB-KW"/>
</dbReference>
<name>A0A1G2JNM9_9BACT</name>
<comment type="similarity">
    <text evidence="1">Belongs to the HicA mRNA interferase family.</text>
</comment>
<organism evidence="8 9">
    <name type="scientific">Candidatus Staskawiczbacteria bacterium RIFOXYD1_FULL_32_13</name>
    <dbReference type="NCBI Taxonomy" id="1802234"/>
    <lineage>
        <taxon>Bacteria</taxon>
        <taxon>Candidatus Staskawicziibacteriota</taxon>
    </lineage>
</organism>
<dbReference type="GO" id="GO:0003729">
    <property type="term" value="F:mRNA binding"/>
    <property type="evidence" value="ECO:0007669"/>
    <property type="project" value="InterPro"/>
</dbReference>
<evidence type="ECO:0000256" key="1">
    <source>
        <dbReference type="ARBA" id="ARBA00006620"/>
    </source>
</evidence>
<evidence type="ECO:0000256" key="2">
    <source>
        <dbReference type="ARBA" id="ARBA00022649"/>
    </source>
</evidence>
<dbReference type="EMBL" id="MHPU01000020">
    <property type="protein sequence ID" value="OGZ88563.1"/>
    <property type="molecule type" value="Genomic_DNA"/>
</dbReference>
<keyword evidence="6" id="KW-0694">RNA-binding</keyword>
<dbReference type="AlphaFoldDB" id="A0A1G2JNM9"/>
<dbReference type="InterPro" id="IPR012933">
    <property type="entry name" value="HicA_mRNA_interferase"/>
</dbReference>